<gene>
    <name evidence="2" type="ORF">M4L89_12465</name>
</gene>
<dbReference type="Proteomes" id="UP001152422">
    <property type="component" value="Unassembled WGS sequence"/>
</dbReference>
<dbReference type="PANTHER" id="PTHR13696:SF99">
    <property type="entry name" value="COBYRINIC ACID AC-DIAMIDE SYNTHASE"/>
    <property type="match status" value="1"/>
</dbReference>
<dbReference type="AlphaFoldDB" id="A0A9X4LBS4"/>
<dbReference type="CDD" id="cd02042">
    <property type="entry name" value="ParAB_family"/>
    <property type="match status" value="1"/>
</dbReference>
<dbReference type="SUPFAM" id="SSF52540">
    <property type="entry name" value="P-loop containing nucleoside triphosphate hydrolases"/>
    <property type="match status" value="1"/>
</dbReference>
<proteinExistence type="predicted"/>
<dbReference type="InterPro" id="IPR050678">
    <property type="entry name" value="DNA_Partitioning_ATPase"/>
</dbReference>
<organism evidence="2 3">
    <name type="scientific">Staphylococcus equorum</name>
    <dbReference type="NCBI Taxonomy" id="246432"/>
    <lineage>
        <taxon>Bacteria</taxon>
        <taxon>Bacillati</taxon>
        <taxon>Bacillota</taxon>
        <taxon>Bacilli</taxon>
        <taxon>Bacillales</taxon>
        <taxon>Staphylococcaceae</taxon>
        <taxon>Staphylococcus</taxon>
    </lineage>
</organism>
<comment type="caution">
    <text evidence="2">The sequence shown here is derived from an EMBL/GenBank/DDBJ whole genome shotgun (WGS) entry which is preliminary data.</text>
</comment>
<protein>
    <submittedName>
        <fullName evidence="2">ParA family protein</fullName>
    </submittedName>
</protein>
<evidence type="ECO:0000313" key="3">
    <source>
        <dbReference type="Proteomes" id="UP001152422"/>
    </source>
</evidence>
<name>A0A9X4LBS4_9STAP</name>
<dbReference type="Gene3D" id="3.40.50.300">
    <property type="entry name" value="P-loop containing nucleotide triphosphate hydrolases"/>
    <property type="match status" value="1"/>
</dbReference>
<dbReference type="InterPro" id="IPR025669">
    <property type="entry name" value="AAA_dom"/>
</dbReference>
<evidence type="ECO:0000259" key="1">
    <source>
        <dbReference type="Pfam" id="PF13614"/>
    </source>
</evidence>
<dbReference type="Pfam" id="PF13614">
    <property type="entry name" value="AAA_31"/>
    <property type="match status" value="1"/>
</dbReference>
<evidence type="ECO:0000313" key="2">
    <source>
        <dbReference type="EMBL" id="MDG0847042.1"/>
    </source>
</evidence>
<dbReference type="EMBL" id="JAMBQA010000008">
    <property type="protein sequence ID" value="MDG0847042.1"/>
    <property type="molecule type" value="Genomic_DNA"/>
</dbReference>
<feature type="domain" description="AAA" evidence="1">
    <location>
        <begin position="9"/>
        <end position="160"/>
    </location>
</feature>
<keyword evidence="3" id="KW-1185">Reference proteome</keyword>
<dbReference type="PANTHER" id="PTHR13696">
    <property type="entry name" value="P-LOOP CONTAINING NUCLEOSIDE TRIPHOSPHATE HYDROLASE"/>
    <property type="match status" value="1"/>
</dbReference>
<dbReference type="InterPro" id="IPR027417">
    <property type="entry name" value="P-loop_NTPase"/>
</dbReference>
<dbReference type="RefSeq" id="WP_157946676.1">
    <property type="nucleotide sequence ID" value="NZ_JAMBPY010000008.1"/>
</dbReference>
<sequence>MSQNQDPIIVTINQEKGGVGKSFIAFNFANYLAVEHDKRVLVIDKDFQCNISEIFDVYEQKDTVANILTGKGDVKVHSVRPNIDLIGGNKNLAAIQESMATSSNKEMKLYMWLPDNFEKYDLGQYDFIVIDTHNDFGTATKNAIAVSDMLIAPITPSTLSSDASIKWNLEDFKEGAVDYVTRKSYIKADLKLVANLIRGTTDNGKDFEAYVDENPEYIAKFRLLDDYDKTIQEKLALSEKYKDTKNKRILKFKKPFDENMEAIYQAALKSVEK</sequence>
<reference evidence="2" key="1">
    <citation type="submission" date="2022-05" db="EMBL/GenBank/DDBJ databases">
        <title>Comparative genomics of Staphylococcus equorum isolates.</title>
        <authorList>
            <person name="Luelf R.H."/>
        </authorList>
    </citation>
    <scope>NUCLEOTIDE SEQUENCE</scope>
    <source>
        <strain evidence="2">TMW 2.2497</strain>
    </source>
</reference>
<accession>A0A9X4LBS4</accession>